<dbReference type="Gene3D" id="1.10.1130.10">
    <property type="entry name" value="Flavocytochrome C3, Chain A"/>
    <property type="match status" value="2"/>
</dbReference>
<dbReference type="AlphaFoldDB" id="D8PJG7"/>
<reference evidence="1 2" key="1">
    <citation type="journal article" date="2010" name="Proc. Natl. Acad. Sci. U.S.A.">
        <title>A Nitrospira metagenome illuminates the physiology and evolution of globally important nitrite-oxidizing bacteria.</title>
        <authorList>
            <person name="Lucker S."/>
            <person name="Wagner M."/>
            <person name="Maixner F."/>
            <person name="Pelletier E."/>
            <person name="Koch H."/>
            <person name="Vacherie B."/>
            <person name="Rattei T."/>
            <person name="Sinninghe Damste J."/>
            <person name="Spieck E."/>
            <person name="Le Paslier D."/>
            <person name="Daims H."/>
        </authorList>
    </citation>
    <scope>NUCLEOTIDE SEQUENCE [LARGE SCALE GENOMIC DNA]</scope>
</reference>
<evidence type="ECO:0000313" key="2">
    <source>
        <dbReference type="Proteomes" id="UP000001660"/>
    </source>
</evidence>
<protein>
    <submittedName>
        <fullName evidence="1">Uncharacterized protein</fullName>
    </submittedName>
</protein>
<dbReference type="KEGG" id="nde:NIDE3868"/>
<keyword evidence="2" id="KW-1185">Reference proteome</keyword>
<accession>D8PJG7</accession>
<dbReference type="STRING" id="330214.NIDE3868"/>
<dbReference type="HOGENOM" id="CLU_1154756_0_0_0"/>
<sequence>MPVVALVTLVLVVWIGWGSVRSPASFWAPGDLSRYHVDQAGCTHCHEPFRGPSAARCVSCHSERYFADRATPAVTTWHRELAMQRTACTACHMEHRGALAQITEQARTNPHGEFVFRATGTSSCTACHEFGARVAIRPTPAVTTWHRELAMQRTACTACHMEHRGALAQITEQARTNPHGEFVFRATGTSSCTACHEFGARVAIRPTLRDEPIVRRLYEQGRGAHRPGRIAGCLSCHSGG</sequence>
<dbReference type="EMBL" id="FP929003">
    <property type="protein sequence ID" value="CBK43541.1"/>
    <property type="molecule type" value="Genomic_DNA"/>
</dbReference>
<dbReference type="SUPFAM" id="SSF48695">
    <property type="entry name" value="Multiheme cytochromes"/>
    <property type="match status" value="1"/>
</dbReference>
<dbReference type="Proteomes" id="UP000001660">
    <property type="component" value="Chromosome"/>
</dbReference>
<name>D8PJG7_9BACT</name>
<proteinExistence type="predicted"/>
<gene>
    <name evidence="1" type="ORF">NIDE3868</name>
</gene>
<evidence type="ECO:0000313" key="1">
    <source>
        <dbReference type="EMBL" id="CBK43541.1"/>
    </source>
</evidence>
<organism evidence="1 2">
    <name type="scientific">Nitrospira defluvii</name>
    <dbReference type="NCBI Taxonomy" id="330214"/>
    <lineage>
        <taxon>Bacteria</taxon>
        <taxon>Pseudomonadati</taxon>
        <taxon>Nitrospirota</taxon>
        <taxon>Nitrospiria</taxon>
        <taxon>Nitrospirales</taxon>
        <taxon>Nitrospiraceae</taxon>
        <taxon>Nitrospira</taxon>
    </lineage>
</organism>
<dbReference type="InterPro" id="IPR036280">
    <property type="entry name" value="Multihaem_cyt_sf"/>
</dbReference>